<dbReference type="Pfam" id="PF01207">
    <property type="entry name" value="Dus"/>
    <property type="match status" value="1"/>
</dbReference>
<dbReference type="GO" id="GO:0000049">
    <property type="term" value="F:tRNA binding"/>
    <property type="evidence" value="ECO:0007669"/>
    <property type="project" value="TreeGrafter"/>
</dbReference>
<dbReference type="InterPro" id="IPR013785">
    <property type="entry name" value="Aldolase_TIM"/>
</dbReference>
<keyword evidence="6" id="KW-0175">Coiled coil</keyword>
<dbReference type="InterPro" id="IPR035587">
    <property type="entry name" value="DUS-like_FMN-bd"/>
</dbReference>
<evidence type="ECO:0000256" key="6">
    <source>
        <dbReference type="SAM" id="Coils"/>
    </source>
</evidence>
<evidence type="ECO:0000256" key="1">
    <source>
        <dbReference type="ARBA" id="ARBA00012797"/>
    </source>
</evidence>
<comment type="catalytic activity">
    <reaction evidence="5">
        <text>guanosine(9) in tRNA + S-adenosyl-L-methionine = N(1)-methylguanosine(9) in tRNA + S-adenosyl-L-homocysteine + H(+)</text>
        <dbReference type="Rhea" id="RHEA:43156"/>
        <dbReference type="Rhea" id="RHEA-COMP:10367"/>
        <dbReference type="Rhea" id="RHEA-COMP:10368"/>
        <dbReference type="ChEBI" id="CHEBI:15378"/>
        <dbReference type="ChEBI" id="CHEBI:57856"/>
        <dbReference type="ChEBI" id="CHEBI:59789"/>
        <dbReference type="ChEBI" id="CHEBI:73542"/>
        <dbReference type="ChEBI" id="CHEBI:74269"/>
        <dbReference type="EC" id="2.1.1.221"/>
    </reaction>
</comment>
<keyword evidence="4" id="KW-0949">S-adenosyl-L-methionine</keyword>
<organism evidence="8 9">
    <name type="scientific">Acropora cervicornis</name>
    <name type="common">Staghorn coral</name>
    <dbReference type="NCBI Taxonomy" id="6130"/>
    <lineage>
        <taxon>Eukaryota</taxon>
        <taxon>Metazoa</taxon>
        <taxon>Cnidaria</taxon>
        <taxon>Anthozoa</taxon>
        <taxon>Hexacorallia</taxon>
        <taxon>Scleractinia</taxon>
        <taxon>Astrocoeniina</taxon>
        <taxon>Acroporidae</taxon>
        <taxon>Acropora</taxon>
    </lineage>
</organism>
<dbReference type="Gene3D" id="3.20.20.70">
    <property type="entry name" value="Aldolase class I"/>
    <property type="match status" value="1"/>
</dbReference>
<evidence type="ECO:0000256" key="4">
    <source>
        <dbReference type="ARBA" id="ARBA00022691"/>
    </source>
</evidence>
<dbReference type="Gene3D" id="3.40.1280.30">
    <property type="match status" value="2"/>
</dbReference>
<accession>A0AAD9QRG1</accession>
<feature type="coiled-coil region" evidence="6">
    <location>
        <begin position="281"/>
        <end position="315"/>
    </location>
</feature>
<keyword evidence="3" id="KW-0808">Transferase</keyword>
<dbReference type="SUPFAM" id="SSF51395">
    <property type="entry name" value="FMN-linked oxidoreductases"/>
    <property type="match status" value="1"/>
</dbReference>
<feature type="domain" description="SAM-dependent MTase TRM10-type" evidence="7">
    <location>
        <begin position="306"/>
        <end position="485"/>
    </location>
</feature>
<comment type="caution">
    <text evidence="8">The sequence shown here is derived from an EMBL/GenBank/DDBJ whole genome shotgun (WGS) entry which is preliminary data.</text>
</comment>
<proteinExistence type="predicted"/>
<evidence type="ECO:0000256" key="3">
    <source>
        <dbReference type="ARBA" id="ARBA00022679"/>
    </source>
</evidence>
<evidence type="ECO:0000256" key="2">
    <source>
        <dbReference type="ARBA" id="ARBA00022603"/>
    </source>
</evidence>
<gene>
    <name evidence="8" type="ORF">P5673_010314</name>
</gene>
<dbReference type="InterPro" id="IPR007356">
    <property type="entry name" value="tRNA_m1G_MeTrfase_euk"/>
</dbReference>
<dbReference type="InterPro" id="IPR038459">
    <property type="entry name" value="MT_TRM10-typ_sf"/>
</dbReference>
<dbReference type="EMBL" id="JARQWQ010000018">
    <property type="protein sequence ID" value="KAK2565995.1"/>
    <property type="molecule type" value="Genomic_DNA"/>
</dbReference>
<evidence type="ECO:0000313" key="8">
    <source>
        <dbReference type="EMBL" id="KAK2565995.1"/>
    </source>
</evidence>
<protein>
    <recommendedName>
        <fullName evidence="1">tRNA (guanine(9)-N(1))-methyltransferase</fullName>
        <ecNumber evidence="1">2.1.1.221</ecNumber>
    </recommendedName>
</protein>
<evidence type="ECO:0000259" key="7">
    <source>
        <dbReference type="PROSITE" id="PS51675"/>
    </source>
</evidence>
<evidence type="ECO:0000313" key="9">
    <source>
        <dbReference type="Proteomes" id="UP001249851"/>
    </source>
</evidence>
<keyword evidence="9" id="KW-1185">Reference proteome</keyword>
<dbReference type="GO" id="GO:0005654">
    <property type="term" value="C:nucleoplasm"/>
    <property type="evidence" value="ECO:0007669"/>
    <property type="project" value="TreeGrafter"/>
</dbReference>
<reference evidence="8" key="2">
    <citation type="journal article" date="2023" name="Science">
        <title>Genomic signatures of disease resistance in endangered staghorn corals.</title>
        <authorList>
            <person name="Vollmer S.V."/>
            <person name="Selwyn J.D."/>
            <person name="Despard B.A."/>
            <person name="Roesel C.L."/>
        </authorList>
    </citation>
    <scope>NUCLEOTIDE SEQUENCE</scope>
    <source>
        <strain evidence="8">K2</strain>
    </source>
</reference>
<dbReference type="EC" id="2.1.1.221" evidence="1"/>
<name>A0AAD9QRG1_ACRCE</name>
<dbReference type="InterPro" id="IPR028564">
    <property type="entry name" value="MT_TRM10-typ"/>
</dbReference>
<dbReference type="PANTHER" id="PTHR13563:SF13">
    <property type="entry name" value="TRNA METHYLTRANSFERASE 10 HOMOLOG A"/>
    <property type="match status" value="1"/>
</dbReference>
<evidence type="ECO:0000256" key="5">
    <source>
        <dbReference type="ARBA" id="ARBA00048434"/>
    </source>
</evidence>
<dbReference type="Proteomes" id="UP001249851">
    <property type="component" value="Unassembled WGS sequence"/>
</dbReference>
<sequence length="489" mass="55658">MSKLKILSSCKYIASPFSNLEDLSWRLLLRKLGVHLCFNTSLIKANFEGLDNVSSLFGNQEDRPLVVQVSSEDPDSVVATVNELQDLCDAVDIDQCNSSCDDKNDAWNAWITCIEKVQRDCKIPIFCKLPFSWQTVDETVRKGNLLQEAGCKVKAVVGKEFLLLHKQRKEKLNAIVTNKDWDAVKIICESVSLPFILDVGTLSLWEIDKCIQHTGVQGVAVSDSLETNPALFSKKQPTILEVVDNYLELCEMYHTPLLNVKQHLQGCCYFYLCRFHGINTKLEEVKNIEEIKMLIDELKREMAMLSKERVENAMKNGAQRVAIDFTLSEDMNNKEVSKLAAQLRQLYGSNMKSVSPVDLHLTGLETNGRVYRECVRQSLNFDKLMVHKSETILETLDKDKVYIIGGLVDHHVLKDRTKSRAETKRVSTARLPIDVYMERKSEPGNHSFSKVLTVNQVFDILLKFHETQDWRCALESSIPSRKGLVLKQL</sequence>
<dbReference type="GO" id="GO:0008168">
    <property type="term" value="F:methyltransferase activity"/>
    <property type="evidence" value="ECO:0007669"/>
    <property type="project" value="UniProtKB-KW"/>
</dbReference>
<reference evidence="8" key="1">
    <citation type="journal article" date="2023" name="G3 (Bethesda)">
        <title>Whole genome assembly and annotation of the endangered Caribbean coral Acropora cervicornis.</title>
        <authorList>
            <person name="Selwyn J.D."/>
            <person name="Vollmer S.V."/>
        </authorList>
    </citation>
    <scope>NUCLEOTIDE SEQUENCE</scope>
    <source>
        <strain evidence="8">K2</strain>
    </source>
</reference>
<dbReference type="PROSITE" id="PS51675">
    <property type="entry name" value="SAM_MT_TRM10"/>
    <property type="match status" value="1"/>
</dbReference>
<keyword evidence="2 8" id="KW-0489">Methyltransferase</keyword>
<dbReference type="AlphaFoldDB" id="A0AAD9QRG1"/>
<dbReference type="GO" id="GO:0002939">
    <property type="term" value="P:tRNA N1-guanine methylation"/>
    <property type="evidence" value="ECO:0007669"/>
    <property type="project" value="TreeGrafter"/>
</dbReference>
<dbReference type="PANTHER" id="PTHR13563">
    <property type="entry name" value="TRNA (GUANINE-9-) METHYLTRANSFERASE"/>
    <property type="match status" value="1"/>
</dbReference>